<keyword evidence="7" id="KW-0735">Signal-anchor</keyword>
<keyword evidence="4 11" id="KW-0328">Glycosyltransferase</keyword>
<evidence type="ECO:0000256" key="11">
    <source>
        <dbReference type="RuleBase" id="RU003832"/>
    </source>
</evidence>
<keyword evidence="11" id="KW-0333">Golgi apparatus</keyword>
<dbReference type="EC" id="2.4.1.-" evidence="11"/>
<dbReference type="PANTHER" id="PTHR11929:SF194">
    <property type="entry name" value="ALPHA-(1,3)-FUCOSYLTRANSFERASE 10"/>
    <property type="match status" value="1"/>
</dbReference>
<comment type="pathway">
    <text evidence="2">Protein modification; protein glycosylation.</text>
</comment>
<dbReference type="PANTHER" id="PTHR11929">
    <property type="entry name" value="ALPHA- 1,3 -FUCOSYLTRANSFERASE"/>
    <property type="match status" value="1"/>
</dbReference>
<dbReference type="Pfam" id="PF00852">
    <property type="entry name" value="Glyco_transf_10"/>
    <property type="match status" value="1"/>
</dbReference>
<evidence type="ECO:0000256" key="7">
    <source>
        <dbReference type="ARBA" id="ARBA00022968"/>
    </source>
</evidence>
<reference evidence="13" key="1">
    <citation type="submission" date="2020-11" db="EMBL/GenBank/DDBJ databases">
        <authorList>
            <person name="Tran Van P."/>
        </authorList>
    </citation>
    <scope>NUCLEOTIDE SEQUENCE</scope>
</reference>
<organism evidence="13">
    <name type="scientific">Cyprideis torosa</name>
    <dbReference type="NCBI Taxonomy" id="163714"/>
    <lineage>
        <taxon>Eukaryota</taxon>
        <taxon>Metazoa</taxon>
        <taxon>Ecdysozoa</taxon>
        <taxon>Arthropoda</taxon>
        <taxon>Crustacea</taxon>
        <taxon>Oligostraca</taxon>
        <taxon>Ostracoda</taxon>
        <taxon>Podocopa</taxon>
        <taxon>Podocopida</taxon>
        <taxon>Cytherocopina</taxon>
        <taxon>Cytheroidea</taxon>
        <taxon>Cytherideidae</taxon>
        <taxon>Cyprideis</taxon>
    </lineage>
</organism>
<keyword evidence="9" id="KW-0472">Membrane</keyword>
<keyword evidence="10" id="KW-0325">Glycoprotein</keyword>
<dbReference type="InterPro" id="IPR001503">
    <property type="entry name" value="Glyco_trans_10"/>
</dbReference>
<comment type="subcellular location">
    <subcellularLocation>
        <location evidence="1 11">Golgi apparatus</location>
        <location evidence="1 11">Golgi stack membrane</location>
        <topology evidence="1 11">Single-pass type II membrane protein</topology>
    </subcellularLocation>
</comment>
<accession>A0A7R8W4N6</accession>
<protein>
    <recommendedName>
        <fullName evidence="11">Fucosyltransferase</fullName>
        <ecNumber evidence="11">2.4.1.-</ecNumber>
    </recommendedName>
</protein>
<dbReference type="UniPathway" id="UPA00378"/>
<comment type="similarity">
    <text evidence="3 11">Belongs to the glycosyltransferase 10 family.</text>
</comment>
<evidence type="ECO:0000256" key="10">
    <source>
        <dbReference type="ARBA" id="ARBA00023180"/>
    </source>
</evidence>
<dbReference type="Gene3D" id="3.40.50.11660">
    <property type="entry name" value="Glycosyl transferase family 10, C-terminal domain"/>
    <property type="match status" value="1"/>
</dbReference>
<keyword evidence="6 11" id="KW-0812">Transmembrane</keyword>
<feature type="non-terminal residue" evidence="13">
    <location>
        <position position="1"/>
    </location>
</feature>
<dbReference type="AlphaFoldDB" id="A0A7R8W4N6"/>
<dbReference type="OrthoDB" id="9993460at2759"/>
<dbReference type="FunFam" id="3.40.50.11660:FF:000002">
    <property type="entry name" value="Alpha-(1,3)-fucosyltransferase"/>
    <property type="match status" value="1"/>
</dbReference>
<evidence type="ECO:0000256" key="9">
    <source>
        <dbReference type="ARBA" id="ARBA00023136"/>
    </source>
</evidence>
<proteinExistence type="inferred from homology"/>
<evidence type="ECO:0000256" key="1">
    <source>
        <dbReference type="ARBA" id="ARBA00004447"/>
    </source>
</evidence>
<evidence type="ECO:0000256" key="8">
    <source>
        <dbReference type="ARBA" id="ARBA00022989"/>
    </source>
</evidence>
<evidence type="ECO:0000256" key="2">
    <source>
        <dbReference type="ARBA" id="ARBA00004922"/>
    </source>
</evidence>
<dbReference type="InterPro" id="IPR055270">
    <property type="entry name" value="Glyco_tran_10_C"/>
</dbReference>
<evidence type="ECO:0000256" key="6">
    <source>
        <dbReference type="ARBA" id="ARBA00022692"/>
    </source>
</evidence>
<evidence type="ECO:0000259" key="12">
    <source>
        <dbReference type="Pfam" id="PF00852"/>
    </source>
</evidence>
<gene>
    <name evidence="13" type="ORF">CTOB1V02_LOCUS2787</name>
</gene>
<keyword evidence="5 11" id="KW-0808">Transferase</keyword>
<sequence>MILFYGTAFSPLHLPLPRSPQHQWALLHEESPRNQLVLMSNAKVGDFFNVTATFGRSSDFPLTLQHLYSLEELKSLQFYVSAKEKFAKTSEELSPVLFLSSDCSSGTDREEYVSELMKYIPVDSYGQCLHNEDLPPGLESPVSGFMDQRLLHFVAKYKFHIAIENWACDDYITEKLWRPLIVGSVPIYFGSPSVVDWTPNGNSSIILTTDFKSPKELATFLKNMKRDEYEKYLSHKRGEISNARLEKEMLFRR</sequence>
<evidence type="ECO:0000256" key="5">
    <source>
        <dbReference type="ARBA" id="ARBA00022679"/>
    </source>
</evidence>
<name>A0A7R8W4N6_9CRUS</name>
<dbReference type="GO" id="GO:0046920">
    <property type="term" value="F:alpha-(1-&gt;3)-fucosyltransferase activity"/>
    <property type="evidence" value="ECO:0007669"/>
    <property type="project" value="TreeGrafter"/>
</dbReference>
<feature type="domain" description="Fucosyltransferase C-terminal" evidence="12">
    <location>
        <begin position="96"/>
        <end position="237"/>
    </location>
</feature>
<dbReference type="InterPro" id="IPR038577">
    <property type="entry name" value="GT10-like_C_sf"/>
</dbReference>
<keyword evidence="8" id="KW-1133">Transmembrane helix</keyword>
<evidence type="ECO:0000313" key="13">
    <source>
        <dbReference type="EMBL" id="CAD7224834.1"/>
    </source>
</evidence>
<dbReference type="EMBL" id="OB660448">
    <property type="protein sequence ID" value="CAD7224834.1"/>
    <property type="molecule type" value="Genomic_DNA"/>
</dbReference>
<dbReference type="SUPFAM" id="SSF53756">
    <property type="entry name" value="UDP-Glycosyltransferase/glycogen phosphorylase"/>
    <property type="match status" value="1"/>
</dbReference>
<evidence type="ECO:0000256" key="3">
    <source>
        <dbReference type="ARBA" id="ARBA00008919"/>
    </source>
</evidence>
<evidence type="ECO:0000256" key="4">
    <source>
        <dbReference type="ARBA" id="ARBA00022676"/>
    </source>
</evidence>
<dbReference type="GO" id="GO:0032580">
    <property type="term" value="C:Golgi cisterna membrane"/>
    <property type="evidence" value="ECO:0007669"/>
    <property type="project" value="UniProtKB-SubCell"/>
</dbReference>